<feature type="domain" description="L,D-TPase catalytic" evidence="9">
    <location>
        <begin position="124"/>
        <end position="259"/>
    </location>
</feature>
<keyword evidence="6 7" id="KW-0961">Cell wall biogenesis/degradation</keyword>
<dbReference type="PANTHER" id="PTHR36699">
    <property type="entry name" value="LD-TRANSPEPTIDASE"/>
    <property type="match status" value="1"/>
</dbReference>
<keyword evidence="4 7" id="KW-0133">Cell shape</keyword>
<dbReference type="Pfam" id="PF24125">
    <property type="entry name" value="Cds6_C"/>
    <property type="match status" value="1"/>
</dbReference>
<evidence type="ECO:0000313" key="10">
    <source>
        <dbReference type="EMBL" id="MBC3861647.1"/>
    </source>
</evidence>
<evidence type="ECO:0000313" key="11">
    <source>
        <dbReference type="Proteomes" id="UP000634011"/>
    </source>
</evidence>
<dbReference type="PANTHER" id="PTHR36699:SF1">
    <property type="entry name" value="L,D-TRANSPEPTIDASE YAFK-RELATED"/>
    <property type="match status" value="1"/>
</dbReference>
<dbReference type="EMBL" id="JACOFV010000004">
    <property type="protein sequence ID" value="MBC3861647.1"/>
    <property type="molecule type" value="Genomic_DNA"/>
</dbReference>
<dbReference type="Gene3D" id="2.40.440.10">
    <property type="entry name" value="L,D-transpeptidase catalytic domain-like"/>
    <property type="match status" value="1"/>
</dbReference>
<keyword evidence="11" id="KW-1185">Reference proteome</keyword>
<keyword evidence="5 7" id="KW-0573">Peptidoglycan synthesis</keyword>
<evidence type="ECO:0000256" key="3">
    <source>
        <dbReference type="ARBA" id="ARBA00022679"/>
    </source>
</evidence>
<feature type="compositionally biased region" description="Low complexity" evidence="8">
    <location>
        <begin position="9"/>
        <end position="20"/>
    </location>
</feature>
<dbReference type="Pfam" id="PF03734">
    <property type="entry name" value="YkuD"/>
    <property type="match status" value="1"/>
</dbReference>
<dbReference type="AlphaFoldDB" id="A0A923HHA9"/>
<gene>
    <name evidence="10" type="ORF">H8K32_05990</name>
</gene>
<comment type="caution">
    <text evidence="10">The sequence shown here is derived from an EMBL/GenBank/DDBJ whole genome shotgun (WGS) entry which is preliminary data.</text>
</comment>
<dbReference type="InterPro" id="IPR056203">
    <property type="entry name" value="Cds6_C"/>
</dbReference>
<evidence type="ECO:0000256" key="5">
    <source>
        <dbReference type="ARBA" id="ARBA00022984"/>
    </source>
</evidence>
<evidence type="ECO:0000256" key="7">
    <source>
        <dbReference type="PROSITE-ProRule" id="PRU01373"/>
    </source>
</evidence>
<sequence>MVEAKTHASKASASEMSSDSPNPDTLLIEVYQNLSNNKLQAAQEKVDQLIGAYPHFQLAHLIRGDLLMMHARPVTSFGAGANAQADKLKEMRDEAAMRIKSYRERPNPALIPKMVLQLRDDQKQVLVVDANKSRLYLYENVGGQPKLLSDHYISHGRFGINKFKEGDQKTPLGVYYITSRLSGGKLPDFYGPGALPLNYPNEWDKINGRSGSGIWLHGMPSANFSRPPLASDGCVVLTNPDFLKISALVDIGKTPVIISDQVEFENQAKWLADRQFAAKLLDDWRLDIESKNANRIFANYSRNFKSLQGEDLNAWFSKQRQNWEAWTNPVIQLKNVTHFRYPGKDEIIVSTFTQETQSGKIKTSVRKRQYWLKESNKWRIVYETTV</sequence>
<dbReference type="SUPFAM" id="SSF141523">
    <property type="entry name" value="L,D-transpeptidase catalytic domain-like"/>
    <property type="match status" value="1"/>
</dbReference>
<evidence type="ECO:0000256" key="6">
    <source>
        <dbReference type="ARBA" id="ARBA00023316"/>
    </source>
</evidence>
<protein>
    <submittedName>
        <fullName evidence="10">L,D-transpeptidase family protein</fullName>
    </submittedName>
</protein>
<comment type="similarity">
    <text evidence="2">Belongs to the YkuD family.</text>
</comment>
<evidence type="ECO:0000256" key="8">
    <source>
        <dbReference type="SAM" id="MobiDB-lite"/>
    </source>
</evidence>
<feature type="active site" description="Nucleophile" evidence="7">
    <location>
        <position position="234"/>
    </location>
</feature>
<dbReference type="GO" id="GO:0009252">
    <property type="term" value="P:peptidoglycan biosynthetic process"/>
    <property type="evidence" value="ECO:0007669"/>
    <property type="project" value="UniProtKB-KW"/>
</dbReference>
<dbReference type="GO" id="GO:0004180">
    <property type="term" value="F:carboxypeptidase activity"/>
    <property type="evidence" value="ECO:0007669"/>
    <property type="project" value="UniProtKB-ARBA"/>
</dbReference>
<dbReference type="InterPro" id="IPR038063">
    <property type="entry name" value="Transpep_catalytic_dom"/>
</dbReference>
<feature type="active site" description="Proton donor/acceptor" evidence="7">
    <location>
        <position position="217"/>
    </location>
</feature>
<evidence type="ECO:0000256" key="1">
    <source>
        <dbReference type="ARBA" id="ARBA00004752"/>
    </source>
</evidence>
<reference evidence="10" key="1">
    <citation type="submission" date="2020-08" db="EMBL/GenBank/DDBJ databases">
        <title>Novel species isolated from subtropical streams in China.</title>
        <authorList>
            <person name="Lu H."/>
        </authorList>
    </citation>
    <scope>NUCLEOTIDE SEQUENCE</scope>
    <source>
        <strain evidence="10">KACC 12607</strain>
    </source>
</reference>
<proteinExistence type="inferred from homology"/>
<evidence type="ECO:0000259" key="9">
    <source>
        <dbReference type="PROSITE" id="PS52029"/>
    </source>
</evidence>
<dbReference type="InterPro" id="IPR005490">
    <property type="entry name" value="LD_TPept_cat_dom"/>
</dbReference>
<evidence type="ECO:0000256" key="2">
    <source>
        <dbReference type="ARBA" id="ARBA00005992"/>
    </source>
</evidence>
<dbReference type="CDD" id="cd16913">
    <property type="entry name" value="YkuD_like"/>
    <property type="match status" value="1"/>
</dbReference>
<dbReference type="Proteomes" id="UP000634011">
    <property type="component" value="Unassembled WGS sequence"/>
</dbReference>
<dbReference type="GO" id="GO:0008360">
    <property type="term" value="P:regulation of cell shape"/>
    <property type="evidence" value="ECO:0007669"/>
    <property type="project" value="UniProtKB-UniRule"/>
</dbReference>
<dbReference type="GO" id="GO:0016740">
    <property type="term" value="F:transferase activity"/>
    <property type="evidence" value="ECO:0007669"/>
    <property type="project" value="UniProtKB-KW"/>
</dbReference>
<feature type="region of interest" description="Disordered" evidence="8">
    <location>
        <begin position="1"/>
        <end position="24"/>
    </location>
</feature>
<keyword evidence="3" id="KW-0808">Transferase</keyword>
<dbReference type="GO" id="GO:0071555">
    <property type="term" value="P:cell wall organization"/>
    <property type="evidence" value="ECO:0007669"/>
    <property type="project" value="UniProtKB-UniRule"/>
</dbReference>
<dbReference type="PROSITE" id="PS52029">
    <property type="entry name" value="LD_TPASE"/>
    <property type="match status" value="1"/>
</dbReference>
<evidence type="ECO:0000256" key="4">
    <source>
        <dbReference type="ARBA" id="ARBA00022960"/>
    </source>
</evidence>
<accession>A0A923HHA9</accession>
<organism evidence="10 11">
    <name type="scientific">Undibacterium jejuense</name>
    <dbReference type="NCBI Taxonomy" id="1344949"/>
    <lineage>
        <taxon>Bacteria</taxon>
        <taxon>Pseudomonadati</taxon>
        <taxon>Pseudomonadota</taxon>
        <taxon>Betaproteobacteria</taxon>
        <taxon>Burkholderiales</taxon>
        <taxon>Oxalobacteraceae</taxon>
        <taxon>Undibacterium</taxon>
    </lineage>
</organism>
<comment type="pathway">
    <text evidence="1 7">Cell wall biogenesis; peptidoglycan biosynthesis.</text>
</comment>
<name>A0A923HHA9_9BURK</name>